<accession>M2MDL4</accession>
<dbReference type="KEGG" id="bcom:BAUCODRAFT_35868"/>
<dbReference type="AlphaFoldDB" id="M2MDL4"/>
<organism evidence="1 2">
    <name type="scientific">Baudoinia panamericana (strain UAMH 10762)</name>
    <name type="common">Angels' share fungus</name>
    <name type="synonym">Baudoinia compniacensis (strain UAMH 10762)</name>
    <dbReference type="NCBI Taxonomy" id="717646"/>
    <lineage>
        <taxon>Eukaryota</taxon>
        <taxon>Fungi</taxon>
        <taxon>Dikarya</taxon>
        <taxon>Ascomycota</taxon>
        <taxon>Pezizomycotina</taxon>
        <taxon>Dothideomycetes</taxon>
        <taxon>Dothideomycetidae</taxon>
        <taxon>Mycosphaerellales</taxon>
        <taxon>Teratosphaeriaceae</taxon>
        <taxon>Baudoinia</taxon>
    </lineage>
</organism>
<dbReference type="HOGENOM" id="CLU_2497544_0_0_1"/>
<dbReference type="EMBL" id="KB445558">
    <property type="protein sequence ID" value="EMC94636.1"/>
    <property type="molecule type" value="Genomic_DNA"/>
</dbReference>
<name>M2MDL4_BAUPA</name>
<proteinExistence type="predicted"/>
<dbReference type="RefSeq" id="XP_007678059.1">
    <property type="nucleotide sequence ID" value="XM_007679869.1"/>
</dbReference>
<evidence type="ECO:0000313" key="2">
    <source>
        <dbReference type="Proteomes" id="UP000011761"/>
    </source>
</evidence>
<dbReference type="GeneID" id="19112825"/>
<protein>
    <submittedName>
        <fullName evidence="1">Uncharacterized protein</fullName>
    </submittedName>
</protein>
<sequence>MRNALTTDTVKVSASAPPVGWVVYTTSTVRSVIHGPVSARQPSHVPEFPAKLVQYCSPEDALHNAAPNGSPQVSTLSICSGCTYGM</sequence>
<keyword evidence="2" id="KW-1185">Reference proteome</keyword>
<gene>
    <name evidence="1" type="ORF">BAUCODRAFT_35868</name>
</gene>
<reference evidence="1 2" key="1">
    <citation type="journal article" date="2012" name="PLoS Pathog.">
        <title>Diverse lifestyles and strategies of plant pathogenesis encoded in the genomes of eighteen Dothideomycetes fungi.</title>
        <authorList>
            <person name="Ohm R.A."/>
            <person name="Feau N."/>
            <person name="Henrissat B."/>
            <person name="Schoch C.L."/>
            <person name="Horwitz B.A."/>
            <person name="Barry K.W."/>
            <person name="Condon B.J."/>
            <person name="Copeland A.C."/>
            <person name="Dhillon B."/>
            <person name="Glaser F."/>
            <person name="Hesse C.N."/>
            <person name="Kosti I."/>
            <person name="LaButti K."/>
            <person name="Lindquist E.A."/>
            <person name="Lucas S."/>
            <person name="Salamov A.A."/>
            <person name="Bradshaw R.E."/>
            <person name="Ciuffetti L."/>
            <person name="Hamelin R.C."/>
            <person name="Kema G.H.J."/>
            <person name="Lawrence C."/>
            <person name="Scott J.A."/>
            <person name="Spatafora J.W."/>
            <person name="Turgeon B.G."/>
            <person name="de Wit P.J.G.M."/>
            <person name="Zhong S."/>
            <person name="Goodwin S.B."/>
            <person name="Grigoriev I.V."/>
        </authorList>
    </citation>
    <scope>NUCLEOTIDE SEQUENCE [LARGE SCALE GENOMIC DNA]</scope>
    <source>
        <strain evidence="1 2">UAMH 10762</strain>
    </source>
</reference>
<dbReference type="Proteomes" id="UP000011761">
    <property type="component" value="Unassembled WGS sequence"/>
</dbReference>
<evidence type="ECO:0000313" key="1">
    <source>
        <dbReference type="EMBL" id="EMC94636.1"/>
    </source>
</evidence>